<gene>
    <name evidence="1" type="ORF">J1N35_029246</name>
</gene>
<protein>
    <submittedName>
        <fullName evidence="1">Uncharacterized protein</fullName>
    </submittedName>
</protein>
<evidence type="ECO:0000313" key="2">
    <source>
        <dbReference type="Proteomes" id="UP000828251"/>
    </source>
</evidence>
<dbReference type="Proteomes" id="UP000828251">
    <property type="component" value="Unassembled WGS sequence"/>
</dbReference>
<evidence type="ECO:0000313" key="1">
    <source>
        <dbReference type="EMBL" id="KAH1064259.1"/>
    </source>
</evidence>
<proteinExistence type="predicted"/>
<comment type="caution">
    <text evidence="1">The sequence shown here is derived from an EMBL/GenBank/DDBJ whole genome shotgun (WGS) entry which is preliminary data.</text>
</comment>
<dbReference type="EMBL" id="JAIQCV010000009">
    <property type="protein sequence ID" value="KAH1064259.1"/>
    <property type="molecule type" value="Genomic_DNA"/>
</dbReference>
<accession>A0A9D3UYE1</accession>
<keyword evidence="2" id="KW-1185">Reference proteome</keyword>
<organism evidence="1 2">
    <name type="scientific">Gossypium stocksii</name>
    <dbReference type="NCBI Taxonomy" id="47602"/>
    <lineage>
        <taxon>Eukaryota</taxon>
        <taxon>Viridiplantae</taxon>
        <taxon>Streptophyta</taxon>
        <taxon>Embryophyta</taxon>
        <taxon>Tracheophyta</taxon>
        <taxon>Spermatophyta</taxon>
        <taxon>Magnoliopsida</taxon>
        <taxon>eudicotyledons</taxon>
        <taxon>Gunneridae</taxon>
        <taxon>Pentapetalae</taxon>
        <taxon>rosids</taxon>
        <taxon>malvids</taxon>
        <taxon>Malvales</taxon>
        <taxon>Malvaceae</taxon>
        <taxon>Malvoideae</taxon>
        <taxon>Gossypium</taxon>
    </lineage>
</organism>
<name>A0A9D3UYE1_9ROSI</name>
<feature type="non-terminal residue" evidence="1">
    <location>
        <position position="50"/>
    </location>
</feature>
<sequence length="50" mass="5677">MKTILSSVSQHIKLILEEYELTSFVDGSLSYPPRFVPTQDSQMVFNLEAS</sequence>
<dbReference type="AlphaFoldDB" id="A0A9D3UYE1"/>
<reference evidence="1 2" key="1">
    <citation type="journal article" date="2021" name="Plant Biotechnol. J.">
        <title>Multi-omics assisted identification of the key and species-specific regulatory components of drought-tolerant mechanisms in Gossypium stocksii.</title>
        <authorList>
            <person name="Yu D."/>
            <person name="Ke L."/>
            <person name="Zhang D."/>
            <person name="Wu Y."/>
            <person name="Sun Y."/>
            <person name="Mei J."/>
            <person name="Sun J."/>
            <person name="Sun Y."/>
        </authorList>
    </citation>
    <scope>NUCLEOTIDE SEQUENCE [LARGE SCALE GENOMIC DNA]</scope>
    <source>
        <strain evidence="2">cv. E1</strain>
        <tissue evidence="1">Leaf</tissue>
    </source>
</reference>